<dbReference type="HAMAP" id="MF_00500">
    <property type="entry name" value="Ribosomal_bS20"/>
    <property type="match status" value="1"/>
</dbReference>
<dbReference type="GO" id="GO:0070181">
    <property type="term" value="F:small ribosomal subunit rRNA binding"/>
    <property type="evidence" value="ECO:0007669"/>
    <property type="project" value="TreeGrafter"/>
</dbReference>
<sequence>MPQRKTKIKSMKLDKIRRMRNRRVKQELQKAIKKYLSLLSVKEIENAKKAFGEVMSKLDKAVKKGIIKKNTASRRKSRLSLKLKTQA</sequence>
<reference evidence="9 10" key="1">
    <citation type="submission" date="2017-09" db="EMBL/GenBank/DDBJ databases">
        <title>Depth-based differentiation of microbial function through sediment-hosted aquifers and enrichment of novel symbionts in the deep terrestrial subsurface.</title>
        <authorList>
            <person name="Probst A.J."/>
            <person name="Ladd B."/>
            <person name="Jarett J.K."/>
            <person name="Geller-Mcgrath D.E."/>
            <person name="Sieber C.M."/>
            <person name="Emerson J.B."/>
            <person name="Anantharaman K."/>
            <person name="Thomas B.C."/>
            <person name="Malmstrom R."/>
            <person name="Stieglmeier M."/>
            <person name="Klingl A."/>
            <person name="Woyke T."/>
            <person name="Ryan C.M."/>
            <person name="Banfield J.F."/>
        </authorList>
    </citation>
    <scope>NUCLEOTIDE SEQUENCE [LARGE SCALE GENOMIC DNA]</scope>
    <source>
        <strain evidence="9">CG11_big_fil_rev_8_21_14_0_20_42_13</strain>
    </source>
</reference>
<comment type="caution">
    <text evidence="9">The sequence shown here is derived from an EMBL/GenBank/DDBJ whole genome shotgun (WGS) entry which is preliminary data.</text>
</comment>
<keyword evidence="6 8" id="KW-0687">Ribonucleoprotein</keyword>
<proteinExistence type="inferred from homology"/>
<dbReference type="Gene3D" id="1.20.58.110">
    <property type="entry name" value="Ribosomal protein S20"/>
    <property type="match status" value="1"/>
</dbReference>
<dbReference type="InterPro" id="IPR002583">
    <property type="entry name" value="Ribosomal_bS20"/>
</dbReference>
<dbReference type="GO" id="GO:0006412">
    <property type="term" value="P:translation"/>
    <property type="evidence" value="ECO:0007669"/>
    <property type="project" value="UniProtKB-UniRule"/>
</dbReference>
<dbReference type="InterPro" id="IPR036510">
    <property type="entry name" value="Ribosomal_bS20_sf"/>
</dbReference>
<keyword evidence="5 8" id="KW-0689">Ribosomal protein</keyword>
<keyword evidence="3 8" id="KW-0699">rRNA-binding</keyword>
<accession>A0A2H0LZU8</accession>
<evidence type="ECO:0000256" key="8">
    <source>
        <dbReference type="HAMAP-Rule" id="MF_00500"/>
    </source>
</evidence>
<evidence type="ECO:0000256" key="2">
    <source>
        <dbReference type="ARBA" id="ARBA00007634"/>
    </source>
</evidence>
<name>A0A2H0LZU8_9BACT</name>
<comment type="similarity">
    <text evidence="2 8">Belongs to the bacterial ribosomal protein bS20 family.</text>
</comment>
<evidence type="ECO:0000313" key="9">
    <source>
        <dbReference type="EMBL" id="PIQ89907.1"/>
    </source>
</evidence>
<organism evidence="9 10">
    <name type="scientific">Candidatus Ghiorseimicrobium undicola</name>
    <dbReference type="NCBI Taxonomy" id="1974746"/>
    <lineage>
        <taxon>Bacteria</taxon>
        <taxon>Pseudomonadati</taxon>
        <taxon>Candidatus Omnitrophota</taxon>
        <taxon>Candidatus Ghiorseimicrobium</taxon>
    </lineage>
</organism>
<evidence type="ECO:0000256" key="4">
    <source>
        <dbReference type="ARBA" id="ARBA00022884"/>
    </source>
</evidence>
<dbReference type="NCBIfam" id="TIGR00029">
    <property type="entry name" value="S20"/>
    <property type="match status" value="1"/>
</dbReference>
<gene>
    <name evidence="8 9" type="primary">rpsT</name>
    <name evidence="9" type="ORF">COV72_00665</name>
</gene>
<protein>
    <recommendedName>
        <fullName evidence="7 8">Small ribosomal subunit protein bS20</fullName>
    </recommendedName>
</protein>
<comment type="function">
    <text evidence="1 8">Binds directly to 16S ribosomal RNA.</text>
</comment>
<dbReference type="SUPFAM" id="SSF46992">
    <property type="entry name" value="Ribosomal protein S20"/>
    <property type="match status" value="1"/>
</dbReference>
<dbReference type="PANTHER" id="PTHR33398">
    <property type="entry name" value="30S RIBOSOMAL PROTEIN S20"/>
    <property type="match status" value="1"/>
</dbReference>
<evidence type="ECO:0000256" key="7">
    <source>
        <dbReference type="ARBA" id="ARBA00035136"/>
    </source>
</evidence>
<evidence type="ECO:0000256" key="6">
    <source>
        <dbReference type="ARBA" id="ARBA00023274"/>
    </source>
</evidence>
<evidence type="ECO:0000256" key="1">
    <source>
        <dbReference type="ARBA" id="ARBA00003134"/>
    </source>
</evidence>
<dbReference type="GO" id="GO:0003735">
    <property type="term" value="F:structural constituent of ribosome"/>
    <property type="evidence" value="ECO:0007669"/>
    <property type="project" value="InterPro"/>
</dbReference>
<dbReference type="AlphaFoldDB" id="A0A2H0LZU8"/>
<dbReference type="PANTHER" id="PTHR33398:SF1">
    <property type="entry name" value="SMALL RIBOSOMAL SUBUNIT PROTEIN BS20C"/>
    <property type="match status" value="1"/>
</dbReference>
<dbReference type="EMBL" id="PCWA01000012">
    <property type="protein sequence ID" value="PIQ89907.1"/>
    <property type="molecule type" value="Genomic_DNA"/>
</dbReference>
<keyword evidence="4 8" id="KW-0694">RNA-binding</keyword>
<evidence type="ECO:0000313" key="10">
    <source>
        <dbReference type="Proteomes" id="UP000229641"/>
    </source>
</evidence>
<evidence type="ECO:0000256" key="5">
    <source>
        <dbReference type="ARBA" id="ARBA00022980"/>
    </source>
</evidence>
<dbReference type="GO" id="GO:0005829">
    <property type="term" value="C:cytosol"/>
    <property type="evidence" value="ECO:0007669"/>
    <property type="project" value="TreeGrafter"/>
</dbReference>
<dbReference type="GO" id="GO:0015935">
    <property type="term" value="C:small ribosomal subunit"/>
    <property type="evidence" value="ECO:0007669"/>
    <property type="project" value="TreeGrafter"/>
</dbReference>
<evidence type="ECO:0000256" key="3">
    <source>
        <dbReference type="ARBA" id="ARBA00022730"/>
    </source>
</evidence>
<dbReference type="Pfam" id="PF01649">
    <property type="entry name" value="Ribosomal_S20p"/>
    <property type="match status" value="1"/>
</dbReference>
<dbReference type="Proteomes" id="UP000229641">
    <property type="component" value="Unassembled WGS sequence"/>
</dbReference>